<accession>A0ABQ2BJB6</accession>
<comment type="caution">
    <text evidence="1">The sequence shown here is derived from an EMBL/GenBank/DDBJ whole genome shotgun (WGS) entry which is preliminary data.</text>
</comment>
<sequence length="170" mass="19489">MPTTKPVTKRYYPALSEMITVDDLPEFLHFAEDGLNLLLDRIHYKNLQYSKSQRGDAAFYSLDIVTSNIGLDLPFGMRLVLNPDEQGDSSISAFPVTLQYQWEILAFLRAFKVNNFAFSPQAFYELGLQVFKISESEVIAHTLNYFIESDETETKFQKLINDINALYPDA</sequence>
<name>A0ABQ2BJB6_9SPHI</name>
<evidence type="ECO:0000313" key="2">
    <source>
        <dbReference type="Proteomes" id="UP000645390"/>
    </source>
</evidence>
<dbReference type="RefSeq" id="WP_188415591.1">
    <property type="nucleotide sequence ID" value="NZ_BMDJ01000008.1"/>
</dbReference>
<organism evidence="1 2">
    <name type="scientific">Pedobacter mendelii</name>
    <dbReference type="NCBI Taxonomy" id="1908240"/>
    <lineage>
        <taxon>Bacteria</taxon>
        <taxon>Pseudomonadati</taxon>
        <taxon>Bacteroidota</taxon>
        <taxon>Sphingobacteriia</taxon>
        <taxon>Sphingobacteriales</taxon>
        <taxon>Sphingobacteriaceae</taxon>
        <taxon>Pedobacter</taxon>
    </lineage>
</organism>
<protein>
    <submittedName>
        <fullName evidence="1">Uncharacterized protein</fullName>
    </submittedName>
</protein>
<dbReference type="Proteomes" id="UP000645390">
    <property type="component" value="Unassembled WGS sequence"/>
</dbReference>
<keyword evidence="2" id="KW-1185">Reference proteome</keyword>
<gene>
    <name evidence="1" type="ORF">GCM10008119_28350</name>
</gene>
<evidence type="ECO:0000313" key="1">
    <source>
        <dbReference type="EMBL" id="GGI27577.1"/>
    </source>
</evidence>
<reference evidence="2" key="1">
    <citation type="journal article" date="2019" name="Int. J. Syst. Evol. Microbiol.">
        <title>The Global Catalogue of Microorganisms (GCM) 10K type strain sequencing project: providing services to taxonomists for standard genome sequencing and annotation.</title>
        <authorList>
            <consortium name="The Broad Institute Genomics Platform"/>
            <consortium name="The Broad Institute Genome Sequencing Center for Infectious Disease"/>
            <person name="Wu L."/>
            <person name="Ma J."/>
        </authorList>
    </citation>
    <scope>NUCLEOTIDE SEQUENCE [LARGE SCALE GENOMIC DNA]</scope>
    <source>
        <strain evidence="2">CCM 8939</strain>
    </source>
</reference>
<proteinExistence type="predicted"/>
<dbReference type="EMBL" id="BMDJ01000008">
    <property type="protein sequence ID" value="GGI27577.1"/>
    <property type="molecule type" value="Genomic_DNA"/>
</dbReference>